<proteinExistence type="predicted"/>
<feature type="signal peptide" evidence="2">
    <location>
        <begin position="1"/>
        <end position="21"/>
    </location>
</feature>
<evidence type="ECO:0000313" key="3">
    <source>
        <dbReference type="EMBL" id="NCI51601.1"/>
    </source>
</evidence>
<organism evidence="3 4">
    <name type="scientific">Sediminibacterium roseum</name>
    <dbReference type="NCBI Taxonomy" id="1978412"/>
    <lineage>
        <taxon>Bacteria</taxon>
        <taxon>Pseudomonadati</taxon>
        <taxon>Bacteroidota</taxon>
        <taxon>Chitinophagia</taxon>
        <taxon>Chitinophagales</taxon>
        <taxon>Chitinophagaceae</taxon>
        <taxon>Sediminibacterium</taxon>
    </lineage>
</organism>
<sequence>MKLKLTLLAFCLLGIGIFSQAQDAKTAPSKPKFRAPKDAPRDQDGNLLPPPPPPK</sequence>
<accession>A0ABW9ZWR9</accession>
<dbReference type="RefSeq" id="WP_161819880.1">
    <property type="nucleotide sequence ID" value="NZ_JAACJS010000015.1"/>
</dbReference>
<feature type="chain" id="PRO_5047346683" evidence="2">
    <location>
        <begin position="22"/>
        <end position="55"/>
    </location>
</feature>
<name>A0ABW9ZWR9_9BACT</name>
<dbReference type="Proteomes" id="UP000753802">
    <property type="component" value="Unassembled WGS sequence"/>
</dbReference>
<keyword evidence="4" id="KW-1185">Reference proteome</keyword>
<comment type="caution">
    <text evidence="3">The sequence shown here is derived from an EMBL/GenBank/DDBJ whole genome shotgun (WGS) entry which is preliminary data.</text>
</comment>
<feature type="compositionally biased region" description="Basic and acidic residues" evidence="1">
    <location>
        <begin position="35"/>
        <end position="44"/>
    </location>
</feature>
<protein>
    <submittedName>
        <fullName evidence="3">Uncharacterized protein</fullName>
    </submittedName>
</protein>
<feature type="region of interest" description="Disordered" evidence="1">
    <location>
        <begin position="21"/>
        <end position="55"/>
    </location>
</feature>
<gene>
    <name evidence="3" type="ORF">GWC95_16850</name>
</gene>
<evidence type="ECO:0000256" key="1">
    <source>
        <dbReference type="SAM" id="MobiDB-lite"/>
    </source>
</evidence>
<dbReference type="EMBL" id="JAACJS010000015">
    <property type="protein sequence ID" value="NCI51601.1"/>
    <property type="molecule type" value="Genomic_DNA"/>
</dbReference>
<keyword evidence="2" id="KW-0732">Signal</keyword>
<evidence type="ECO:0000256" key="2">
    <source>
        <dbReference type="SAM" id="SignalP"/>
    </source>
</evidence>
<reference evidence="3 4" key="1">
    <citation type="submission" date="2020-01" db="EMBL/GenBank/DDBJ databases">
        <title>Genome analysis.</title>
        <authorList>
            <person name="Wu S."/>
            <person name="Wang G."/>
        </authorList>
    </citation>
    <scope>NUCLEOTIDE SEQUENCE [LARGE SCALE GENOMIC DNA]</scope>
    <source>
        <strain evidence="3 4">SYL130</strain>
    </source>
</reference>
<evidence type="ECO:0000313" key="4">
    <source>
        <dbReference type="Proteomes" id="UP000753802"/>
    </source>
</evidence>